<feature type="transmembrane region" description="Helical" evidence="7">
    <location>
        <begin position="399"/>
        <end position="419"/>
    </location>
</feature>
<keyword evidence="5 7" id="KW-0520">NAD</keyword>
<dbReference type="AlphaFoldDB" id="A0A088CK68"/>
<comment type="catalytic activity">
    <reaction evidence="7">
        <text>a plastoquinone + NADH + (n+1) H(+)(in) = a plastoquinol + NAD(+) + n H(+)(out)</text>
        <dbReference type="Rhea" id="RHEA:42608"/>
        <dbReference type="Rhea" id="RHEA-COMP:9561"/>
        <dbReference type="Rhea" id="RHEA-COMP:9562"/>
        <dbReference type="ChEBI" id="CHEBI:15378"/>
        <dbReference type="ChEBI" id="CHEBI:17757"/>
        <dbReference type="ChEBI" id="CHEBI:57540"/>
        <dbReference type="ChEBI" id="CHEBI:57945"/>
        <dbReference type="ChEBI" id="CHEBI:62192"/>
    </reaction>
</comment>
<keyword evidence="7" id="KW-0521">NADP</keyword>
<keyword evidence="7" id="KW-0618">Plastoquinone</keyword>
<keyword evidence="3 7" id="KW-1278">Translocase</keyword>
<evidence type="ECO:0000256" key="2">
    <source>
        <dbReference type="ARBA" id="ARBA00022692"/>
    </source>
</evidence>
<dbReference type="GO" id="GO:0042773">
    <property type="term" value="P:ATP synthesis coupled electron transport"/>
    <property type="evidence" value="ECO:0007669"/>
    <property type="project" value="InterPro"/>
</dbReference>
<feature type="transmembrane region" description="Helical" evidence="7">
    <location>
        <begin position="98"/>
        <end position="115"/>
    </location>
</feature>
<comment type="similarity">
    <text evidence="7">Belongs to the complex I subunit 2 family.</text>
</comment>
<evidence type="ECO:0000259" key="8">
    <source>
        <dbReference type="Pfam" id="PF00361"/>
    </source>
</evidence>
<feature type="transmembrane region" description="Helical" evidence="7">
    <location>
        <begin position="121"/>
        <end position="143"/>
    </location>
</feature>
<dbReference type="EMBL" id="KJ746599">
    <property type="protein sequence ID" value="AID67594.1"/>
    <property type="molecule type" value="Genomic_DNA"/>
</dbReference>
<comment type="catalytic activity">
    <reaction evidence="7">
        <text>a plastoquinone + NADPH + (n+1) H(+)(in) = a plastoquinol + NADP(+) + n H(+)(out)</text>
        <dbReference type="Rhea" id="RHEA:42612"/>
        <dbReference type="Rhea" id="RHEA-COMP:9561"/>
        <dbReference type="Rhea" id="RHEA-COMP:9562"/>
        <dbReference type="ChEBI" id="CHEBI:15378"/>
        <dbReference type="ChEBI" id="CHEBI:17757"/>
        <dbReference type="ChEBI" id="CHEBI:57783"/>
        <dbReference type="ChEBI" id="CHEBI:58349"/>
        <dbReference type="ChEBI" id="CHEBI:62192"/>
    </reaction>
</comment>
<gene>
    <name evidence="7 9" type="primary">ndhB</name>
</gene>
<dbReference type="GO" id="GO:0009535">
    <property type="term" value="C:chloroplast thylakoid membrane"/>
    <property type="evidence" value="ECO:0007669"/>
    <property type="project" value="UniProtKB-SubCell"/>
</dbReference>
<dbReference type="HAMAP" id="MF_00445">
    <property type="entry name" value="NDH1_NuoN_1"/>
    <property type="match status" value="1"/>
</dbReference>
<dbReference type="RefSeq" id="YP_009057770.1">
    <property type="nucleotide sequence ID" value="NC_024828.1"/>
</dbReference>
<feature type="transmembrane region" description="Helical" evidence="7">
    <location>
        <begin position="325"/>
        <end position="343"/>
    </location>
</feature>
<keyword evidence="2 7" id="KW-0812">Transmembrane</keyword>
<comment type="subcellular location">
    <subcellularLocation>
        <location evidence="1">Membrane</location>
        <topology evidence="1">Multi-pass membrane protein</topology>
    </subcellularLocation>
    <subcellularLocation>
        <location evidence="7">Plastid</location>
        <location evidence="7">Chloroplast thylakoid membrane</location>
        <topology evidence="7">Multi-pass membrane protein</topology>
    </subcellularLocation>
</comment>
<evidence type="ECO:0000256" key="5">
    <source>
        <dbReference type="ARBA" id="ARBA00023027"/>
    </source>
</evidence>
<feature type="transmembrane region" description="Helical" evidence="7">
    <location>
        <begin position="155"/>
        <end position="174"/>
    </location>
</feature>
<feature type="transmembrane region" description="Helical" evidence="7">
    <location>
        <begin position="295"/>
        <end position="313"/>
    </location>
</feature>
<dbReference type="InterPro" id="IPR001750">
    <property type="entry name" value="ND/Mrp_TM"/>
</dbReference>
<dbReference type="PRINTS" id="PR01434">
    <property type="entry name" value="NADHDHGNASE5"/>
</dbReference>
<evidence type="ECO:0000256" key="1">
    <source>
        <dbReference type="ARBA" id="ARBA00004141"/>
    </source>
</evidence>
<keyword evidence="9" id="KW-0934">Plastid</keyword>
<feature type="transmembrane region" description="Helical" evidence="7">
    <location>
        <begin position="199"/>
        <end position="221"/>
    </location>
</feature>
<keyword evidence="4 7" id="KW-1133">Transmembrane helix</keyword>
<dbReference type="NCBIfam" id="TIGR01770">
    <property type="entry name" value="NDH_I_N"/>
    <property type="match status" value="1"/>
</dbReference>
<sequence>MNNLGLSKLLPEGILLGTILLTLILDLIRKNKKQIWLISISGIIVSLLSIFRTPIGFSFGTSFEGTYFNLGFRLIILFSTLLCIVFSTDYIQQTSAKLNEYVSILLTATLGSLLLTGANDLVTIFVALETLGLSSYLMTAYMTNDLKSNEAAIKYLVIGAVSTSFFLYGLSWLYGLSGGEIELHRISASLEAMDLTNSWGIFISLIFITIGVGFKISAFPFHQWTPDVYEGAPVPVTAFLSVVSKSAGVALLIRLFTTIFSLQSETWTYGLQIMAIGSMVIGNVVALSQTSIKRMLGYSSIAQIGFILIGILANNPSGYASTLSYLYFYIFMNLGAFACVILLSLKIGSDQINDYIGLLQKEPLLATGLSFCLISLAGIPPSAGFFGKMYLFTIGWKSGTYLAVVIGLLTSVISIGYYLRVVQLMIIDTSSSDQIVYKKQGSVPFNVGLATCLAGTLGSGILSNAWINSIQDIANSSF</sequence>
<protein>
    <recommendedName>
        <fullName evidence="7">NAD(P)H-quinone oxidoreductase subunit 2, chloroplastic</fullName>
        <ecNumber evidence="7">7.1.1.-</ecNumber>
    </recommendedName>
    <alternativeName>
        <fullName evidence="7">NAD(P)H dehydrogenase, subunit 2</fullName>
    </alternativeName>
    <alternativeName>
        <fullName evidence="7">NADH-plastoquinone oxidoreductase subunit 2</fullName>
    </alternativeName>
</protein>
<comment type="function">
    <text evidence="7">NDH shuttles electrons from NAD(P)H:plastoquinone, via FMN and iron-sulfur (Fe-S) centers, to quinones in the photosynthetic chain and possibly in a chloroplast respiratory chain. The immediate electron acceptor for the enzyme in this species is believed to be plastoquinone. Couples the redox reaction to proton translocation, and thus conserves the redox energy in a proton gradient.</text>
</comment>
<dbReference type="GO" id="GO:0008137">
    <property type="term" value="F:NADH dehydrogenase (ubiquinone) activity"/>
    <property type="evidence" value="ECO:0007669"/>
    <property type="project" value="InterPro"/>
</dbReference>
<evidence type="ECO:0000256" key="3">
    <source>
        <dbReference type="ARBA" id="ARBA00022967"/>
    </source>
</evidence>
<evidence type="ECO:0000256" key="6">
    <source>
        <dbReference type="ARBA" id="ARBA00023136"/>
    </source>
</evidence>
<dbReference type="GO" id="GO:0019684">
    <property type="term" value="P:photosynthesis, light reaction"/>
    <property type="evidence" value="ECO:0007669"/>
    <property type="project" value="UniProtKB-UniRule"/>
</dbReference>
<accession>A0A088CK68</accession>
<dbReference type="EC" id="7.1.1.-" evidence="7"/>
<proteinExistence type="inferred from homology"/>
<organism evidence="9">
    <name type="scientific">Picocystis salinarum</name>
    <dbReference type="NCBI Taxonomy" id="88271"/>
    <lineage>
        <taxon>Eukaryota</taxon>
        <taxon>Viridiplantae</taxon>
        <taxon>Chlorophyta</taxon>
        <taxon>Picocystophyceae</taxon>
        <taxon>Picocystales</taxon>
        <taxon>Picocystaceae</taxon>
        <taxon>Picocystis</taxon>
    </lineage>
</organism>
<dbReference type="PANTHER" id="PTHR22773">
    <property type="entry name" value="NADH DEHYDROGENASE"/>
    <property type="match status" value="1"/>
</dbReference>
<feature type="transmembrane region" description="Helical" evidence="7">
    <location>
        <begin position="67"/>
        <end position="86"/>
    </location>
</feature>
<dbReference type="GO" id="GO:0016655">
    <property type="term" value="F:oxidoreductase activity, acting on NAD(P)H, quinone or similar compound as acceptor"/>
    <property type="evidence" value="ECO:0007669"/>
    <property type="project" value="UniProtKB-UniRule"/>
</dbReference>
<dbReference type="GeneID" id="20355979"/>
<feature type="transmembrane region" description="Helical" evidence="7">
    <location>
        <begin position="364"/>
        <end position="387"/>
    </location>
</feature>
<keyword evidence="6 7" id="KW-0472">Membrane</keyword>
<keyword evidence="7" id="KW-0793">Thylakoid</keyword>
<dbReference type="Pfam" id="PF00361">
    <property type="entry name" value="Proton_antipo_M"/>
    <property type="match status" value="1"/>
</dbReference>
<reference evidence="9" key="1">
    <citation type="journal article" date="2014" name="BMC Genomics">
        <title>Six newly sequenced chloroplast genomes from prasinophyte green algae provide insights into the relationships among prasinophyte lineages and the diversity of streamlined genome architecture in picoplanktonic species.</title>
        <authorList>
            <person name="Lemieux C."/>
            <person name="Otis C."/>
            <person name="Turmel M."/>
        </authorList>
    </citation>
    <scope>NUCLEOTIDE SEQUENCE</scope>
</reference>
<evidence type="ECO:0000313" key="9">
    <source>
        <dbReference type="EMBL" id="AID67594.1"/>
    </source>
</evidence>
<feature type="domain" description="NADH:quinone oxidoreductase/Mrp antiporter transmembrane" evidence="8">
    <location>
        <begin position="118"/>
        <end position="414"/>
    </location>
</feature>
<name>A0A088CK68_9CHLO</name>
<dbReference type="InterPro" id="IPR010096">
    <property type="entry name" value="NADH-Q_OxRdtase_suN/2"/>
</dbReference>
<keyword evidence="7" id="KW-0813">Transport</keyword>
<keyword evidence="7" id="KW-0874">Quinone</keyword>
<feature type="transmembrane region" description="Helical" evidence="7">
    <location>
        <begin position="6"/>
        <end position="28"/>
    </location>
</feature>
<feature type="transmembrane region" description="Helical" evidence="7">
    <location>
        <begin position="35"/>
        <end position="55"/>
    </location>
</feature>
<evidence type="ECO:0000256" key="7">
    <source>
        <dbReference type="HAMAP-Rule" id="MF_00445"/>
    </source>
</evidence>
<feature type="transmembrane region" description="Helical" evidence="7">
    <location>
        <begin position="269"/>
        <end position="288"/>
    </location>
</feature>
<geneLocation type="chloroplast" evidence="9"/>
<comment type="subunit">
    <text evidence="7">NDH is composed of at least 16 different subunits, 5 of which are encoded in the nucleus.</text>
</comment>
<feature type="transmembrane region" description="Helical" evidence="7">
    <location>
        <begin position="233"/>
        <end position="257"/>
    </location>
</feature>
<evidence type="ECO:0000256" key="4">
    <source>
        <dbReference type="ARBA" id="ARBA00022989"/>
    </source>
</evidence>
<dbReference type="GO" id="GO:0048038">
    <property type="term" value="F:quinone binding"/>
    <property type="evidence" value="ECO:0007669"/>
    <property type="project" value="UniProtKB-KW"/>
</dbReference>
<keyword evidence="9" id="KW-0150">Chloroplast</keyword>